<evidence type="ECO:0000313" key="2">
    <source>
        <dbReference type="Proteomes" id="UP000034455"/>
    </source>
</evidence>
<organism evidence="1 2">
    <name type="scientific">Staphylococcus cohnii subsp. cohnii</name>
    <dbReference type="NCBI Taxonomy" id="74704"/>
    <lineage>
        <taxon>Bacteria</taxon>
        <taxon>Bacillati</taxon>
        <taxon>Bacillota</taxon>
        <taxon>Bacilli</taxon>
        <taxon>Bacillales</taxon>
        <taxon>Staphylococcaceae</taxon>
        <taxon>Staphylococcus</taxon>
        <taxon>Staphylococcus cohnii species complex</taxon>
    </lineage>
</organism>
<evidence type="ECO:0000313" key="1">
    <source>
        <dbReference type="EMBL" id="KKI65347.1"/>
    </source>
</evidence>
<reference evidence="1 2" key="1">
    <citation type="submission" date="2015-03" db="EMBL/GenBank/DDBJ databases">
        <title>Genome Assembly of Staphylococcus cohnii subsp. cohnii strain G22B2.</title>
        <authorList>
            <person name="Nair G."/>
            <person name="Kaur G."/>
            <person name="Khatri I."/>
            <person name="Singh N.K."/>
            <person name="Sathyabama S."/>
            <person name="Maurya S.K."/>
            <person name="Subramanian S."/>
            <person name="Agrewala J.N."/>
            <person name="Mayilraj S."/>
        </authorList>
    </citation>
    <scope>NUCLEOTIDE SEQUENCE [LARGE SCALE GENOMIC DNA]</scope>
    <source>
        <strain evidence="1 2">G22B2</strain>
    </source>
</reference>
<dbReference type="Proteomes" id="UP000034455">
    <property type="component" value="Unassembled WGS sequence"/>
</dbReference>
<accession>A0A0M2NZG2</accession>
<sequence>MPYYRQLAYEDMRDVSLLQYLMDETYSSESCSRAILNNLGLNE</sequence>
<comment type="caution">
    <text evidence="1">The sequence shown here is derived from an EMBL/GenBank/DDBJ whole genome shotgun (WGS) entry which is preliminary data.</text>
</comment>
<gene>
    <name evidence="1" type="ORF">UF66_1304</name>
</gene>
<proteinExistence type="predicted"/>
<dbReference type="AlphaFoldDB" id="A0A0M2NZG2"/>
<name>A0A0M2NZG2_STACC</name>
<dbReference type="PATRIC" id="fig|74704.6.peg.1338"/>
<protein>
    <submittedName>
        <fullName evidence="1">Uncharacterized protein</fullName>
    </submittedName>
</protein>
<dbReference type="EMBL" id="LAKJ01000002">
    <property type="protein sequence ID" value="KKI65347.1"/>
    <property type="molecule type" value="Genomic_DNA"/>
</dbReference>